<evidence type="ECO:0000313" key="3">
    <source>
        <dbReference type="Proteomes" id="UP000799778"/>
    </source>
</evidence>
<dbReference type="Proteomes" id="UP000799778">
    <property type="component" value="Unassembled WGS sequence"/>
</dbReference>
<dbReference type="GO" id="GO:0016747">
    <property type="term" value="F:acyltransferase activity, transferring groups other than amino-acyl groups"/>
    <property type="evidence" value="ECO:0007669"/>
    <property type="project" value="InterPro"/>
</dbReference>
<dbReference type="EMBL" id="ML978083">
    <property type="protein sequence ID" value="KAF2008530.1"/>
    <property type="molecule type" value="Genomic_DNA"/>
</dbReference>
<accession>A0A6A5X6J4</accession>
<keyword evidence="3" id="KW-1185">Reference proteome</keyword>
<reference evidence="2" key="1">
    <citation type="journal article" date="2020" name="Stud. Mycol.">
        <title>101 Dothideomycetes genomes: a test case for predicting lifestyles and emergence of pathogens.</title>
        <authorList>
            <person name="Haridas S."/>
            <person name="Albert R."/>
            <person name="Binder M."/>
            <person name="Bloem J."/>
            <person name="Labutti K."/>
            <person name="Salamov A."/>
            <person name="Andreopoulos B."/>
            <person name="Baker S."/>
            <person name="Barry K."/>
            <person name="Bills G."/>
            <person name="Bluhm B."/>
            <person name="Cannon C."/>
            <person name="Castanera R."/>
            <person name="Culley D."/>
            <person name="Daum C."/>
            <person name="Ezra D."/>
            <person name="Gonzalez J."/>
            <person name="Henrissat B."/>
            <person name="Kuo A."/>
            <person name="Liang C."/>
            <person name="Lipzen A."/>
            <person name="Lutzoni F."/>
            <person name="Magnuson J."/>
            <person name="Mondo S."/>
            <person name="Nolan M."/>
            <person name="Ohm R."/>
            <person name="Pangilinan J."/>
            <person name="Park H.-J."/>
            <person name="Ramirez L."/>
            <person name="Alfaro M."/>
            <person name="Sun H."/>
            <person name="Tritt A."/>
            <person name="Yoshinaga Y."/>
            <person name="Zwiers L.-H."/>
            <person name="Turgeon B."/>
            <person name="Goodwin S."/>
            <person name="Spatafora J."/>
            <person name="Crous P."/>
            <person name="Grigoriev I."/>
        </authorList>
    </citation>
    <scope>NUCLEOTIDE SEQUENCE</scope>
    <source>
        <strain evidence="2">CBS 175.79</strain>
    </source>
</reference>
<dbReference type="InterPro" id="IPR051822">
    <property type="entry name" value="Glycosyl_Hydrolase_84"/>
</dbReference>
<dbReference type="RefSeq" id="XP_033376869.1">
    <property type="nucleotide sequence ID" value="XM_033531429.1"/>
</dbReference>
<gene>
    <name evidence="2" type="ORF">BU24DRAFT_456302</name>
</gene>
<feature type="domain" description="N-acetyltransferase" evidence="1">
    <location>
        <begin position="66"/>
        <end position="220"/>
    </location>
</feature>
<evidence type="ECO:0000313" key="2">
    <source>
        <dbReference type="EMBL" id="KAF2008530.1"/>
    </source>
</evidence>
<dbReference type="Pfam" id="PF00583">
    <property type="entry name" value="Acetyltransf_1"/>
    <property type="match status" value="1"/>
</dbReference>
<dbReference type="OrthoDB" id="64477at2759"/>
<organism evidence="2 3">
    <name type="scientific">Aaosphaeria arxii CBS 175.79</name>
    <dbReference type="NCBI Taxonomy" id="1450172"/>
    <lineage>
        <taxon>Eukaryota</taxon>
        <taxon>Fungi</taxon>
        <taxon>Dikarya</taxon>
        <taxon>Ascomycota</taxon>
        <taxon>Pezizomycotina</taxon>
        <taxon>Dothideomycetes</taxon>
        <taxon>Pleosporomycetidae</taxon>
        <taxon>Pleosporales</taxon>
        <taxon>Pleosporales incertae sedis</taxon>
        <taxon>Aaosphaeria</taxon>
    </lineage>
</organism>
<dbReference type="GeneID" id="54288826"/>
<proteinExistence type="predicted"/>
<protein>
    <submittedName>
        <fullName evidence="2">GCN5-related N-acetyltransferas-like protein</fullName>
    </submittedName>
</protein>
<dbReference type="PROSITE" id="PS51186">
    <property type="entry name" value="GNAT"/>
    <property type="match status" value="1"/>
</dbReference>
<dbReference type="SUPFAM" id="SSF55729">
    <property type="entry name" value="Acyl-CoA N-acyltransferases (Nat)"/>
    <property type="match status" value="1"/>
</dbReference>
<dbReference type="InterPro" id="IPR016181">
    <property type="entry name" value="Acyl_CoA_acyltransferase"/>
</dbReference>
<sequence>MSDPFVRPYDPAKDFEACILIFNTTIDKTLDFEPARTIGSHIWCRPYLLLSPRSCFVLDDGNGLAVGYIIGTPDTLAFAAKWKSDFLPTVDANSFTHDGPPLTPEKSALVDGLKHSLYEAECSDIIARPDILAGYPAHLHIDIEPAFQGRGFGALLVARFLKGLREEGAAGVHLGMVRWNEGAKRFYERLGFATCKEVLDGGVSGETGRKGDAVCLVLRV</sequence>
<dbReference type="PANTHER" id="PTHR13170:SF16">
    <property type="entry name" value="PROTEIN O-GLCNACASE"/>
    <property type="match status" value="1"/>
</dbReference>
<name>A0A6A5X6J4_9PLEO</name>
<dbReference type="InterPro" id="IPR000182">
    <property type="entry name" value="GNAT_dom"/>
</dbReference>
<evidence type="ECO:0000259" key="1">
    <source>
        <dbReference type="PROSITE" id="PS51186"/>
    </source>
</evidence>
<dbReference type="PANTHER" id="PTHR13170">
    <property type="entry name" value="O-GLCNACASE"/>
    <property type="match status" value="1"/>
</dbReference>
<dbReference type="Gene3D" id="3.40.630.30">
    <property type="match status" value="1"/>
</dbReference>
<dbReference type="AlphaFoldDB" id="A0A6A5X6J4"/>